<proteinExistence type="predicted"/>
<dbReference type="EMBL" id="CM055749">
    <property type="protein sequence ID" value="KAJ7994505.1"/>
    <property type="molecule type" value="Genomic_DNA"/>
</dbReference>
<keyword evidence="2" id="KW-1185">Reference proteome</keyword>
<accession>A0ACC2FTE5</accession>
<organism evidence="1 2">
    <name type="scientific">Dallia pectoralis</name>
    <name type="common">Alaska blackfish</name>
    <dbReference type="NCBI Taxonomy" id="75939"/>
    <lineage>
        <taxon>Eukaryota</taxon>
        <taxon>Metazoa</taxon>
        <taxon>Chordata</taxon>
        <taxon>Craniata</taxon>
        <taxon>Vertebrata</taxon>
        <taxon>Euteleostomi</taxon>
        <taxon>Actinopterygii</taxon>
        <taxon>Neopterygii</taxon>
        <taxon>Teleostei</taxon>
        <taxon>Protacanthopterygii</taxon>
        <taxon>Esociformes</taxon>
        <taxon>Umbridae</taxon>
        <taxon>Dallia</taxon>
    </lineage>
</organism>
<evidence type="ECO:0000313" key="1">
    <source>
        <dbReference type="EMBL" id="KAJ7994505.1"/>
    </source>
</evidence>
<protein>
    <submittedName>
        <fullName evidence="1">Uncharacterized protein</fullName>
    </submittedName>
</protein>
<sequence length="101" mass="10868">MIKMERRLTEGALFRAGASELVTGLEGLCPPCWLGRRPKWHSSTLCGALPSRRGRKLSAGPRSDEVPLFGCSLGLSLGQGAQLQRGNKSGKLWPPSHQSQG</sequence>
<evidence type="ECO:0000313" key="2">
    <source>
        <dbReference type="Proteomes" id="UP001157502"/>
    </source>
</evidence>
<dbReference type="Proteomes" id="UP001157502">
    <property type="component" value="Chromosome 22"/>
</dbReference>
<comment type="caution">
    <text evidence="1">The sequence shown here is derived from an EMBL/GenBank/DDBJ whole genome shotgun (WGS) entry which is preliminary data.</text>
</comment>
<gene>
    <name evidence="1" type="ORF">DPEC_G00250180</name>
</gene>
<reference evidence="1" key="1">
    <citation type="submission" date="2021-05" db="EMBL/GenBank/DDBJ databases">
        <authorList>
            <person name="Pan Q."/>
            <person name="Jouanno E."/>
            <person name="Zahm M."/>
            <person name="Klopp C."/>
            <person name="Cabau C."/>
            <person name="Louis A."/>
            <person name="Berthelot C."/>
            <person name="Parey E."/>
            <person name="Roest Crollius H."/>
            <person name="Montfort J."/>
            <person name="Robinson-Rechavi M."/>
            <person name="Bouchez O."/>
            <person name="Lampietro C."/>
            <person name="Lopez Roques C."/>
            <person name="Donnadieu C."/>
            <person name="Postlethwait J."/>
            <person name="Bobe J."/>
            <person name="Dillon D."/>
            <person name="Chandos A."/>
            <person name="von Hippel F."/>
            <person name="Guiguen Y."/>
        </authorList>
    </citation>
    <scope>NUCLEOTIDE SEQUENCE</scope>
    <source>
        <strain evidence="1">YG-Jan2019</strain>
    </source>
</reference>
<name>A0ACC2FTE5_DALPE</name>